<evidence type="ECO:0000256" key="10">
    <source>
        <dbReference type="HAMAP-Rule" id="MF_01151"/>
    </source>
</evidence>
<feature type="region of interest" description="Disordered" evidence="13">
    <location>
        <begin position="1"/>
        <end position="57"/>
    </location>
</feature>
<sequence>MSEKDQNARKDDPDNQDRQELEPEQAGDAEAPAGEGDDPRIQELEQKLDDAEARAEDNWSQYLRARAEIENTRRRLEKDVEQAKRQGLEKLAAELLPVKDSLEMGLAAAQEANADVAKLAEGSELTLKMLSQAMEKFQISEVDPMGQKFDPERHEAMAMQPSAEHEPNTVIHVVQKGYLLNDRLLRPAMVIVSKDAQQQQGGHIDEQA</sequence>
<evidence type="ECO:0000256" key="13">
    <source>
        <dbReference type="SAM" id="MobiDB-lite"/>
    </source>
</evidence>
<dbReference type="GO" id="GO:0051082">
    <property type="term" value="F:unfolded protein binding"/>
    <property type="evidence" value="ECO:0007669"/>
    <property type="project" value="TreeGrafter"/>
</dbReference>
<feature type="compositionally biased region" description="Basic and acidic residues" evidence="13">
    <location>
        <begin position="37"/>
        <end position="57"/>
    </location>
</feature>
<evidence type="ECO:0000256" key="9">
    <source>
        <dbReference type="ARBA" id="ARBA00076414"/>
    </source>
</evidence>
<proteinExistence type="inferred from homology"/>
<dbReference type="STRING" id="406100.SAMN04488052_101654"/>
<evidence type="ECO:0000256" key="5">
    <source>
        <dbReference type="ARBA" id="ARBA00023016"/>
    </source>
</evidence>
<dbReference type="PANTHER" id="PTHR21237">
    <property type="entry name" value="GRPE PROTEIN"/>
    <property type="match status" value="1"/>
</dbReference>
<dbReference type="SUPFAM" id="SSF58014">
    <property type="entry name" value="Coiled-coil domain of nucleotide exchange factor GrpE"/>
    <property type="match status" value="1"/>
</dbReference>
<dbReference type="GO" id="GO:0006457">
    <property type="term" value="P:protein folding"/>
    <property type="evidence" value="ECO:0007669"/>
    <property type="project" value="InterPro"/>
</dbReference>
<dbReference type="GO" id="GO:0005829">
    <property type="term" value="C:cytosol"/>
    <property type="evidence" value="ECO:0007669"/>
    <property type="project" value="TreeGrafter"/>
</dbReference>
<dbReference type="NCBIfam" id="NF010748">
    <property type="entry name" value="PRK14150.1"/>
    <property type="match status" value="1"/>
</dbReference>
<evidence type="ECO:0000256" key="11">
    <source>
        <dbReference type="RuleBase" id="RU000639"/>
    </source>
</evidence>
<dbReference type="PANTHER" id="PTHR21237:SF23">
    <property type="entry name" value="GRPE PROTEIN HOMOLOG, MITOCHONDRIAL"/>
    <property type="match status" value="1"/>
</dbReference>
<dbReference type="Proteomes" id="UP000199657">
    <property type="component" value="Unassembled WGS sequence"/>
</dbReference>
<dbReference type="FunFam" id="2.30.22.10:FF:000001">
    <property type="entry name" value="Protein GrpE"/>
    <property type="match status" value="1"/>
</dbReference>
<comment type="subcellular location">
    <subcellularLocation>
        <location evidence="1 10">Cytoplasm</location>
    </subcellularLocation>
</comment>
<keyword evidence="5 10" id="KW-0346">Stress response</keyword>
<evidence type="ECO:0000256" key="12">
    <source>
        <dbReference type="RuleBase" id="RU004478"/>
    </source>
</evidence>
<organism evidence="14 15">
    <name type="scientific">Aquisalimonas asiatica</name>
    <dbReference type="NCBI Taxonomy" id="406100"/>
    <lineage>
        <taxon>Bacteria</taxon>
        <taxon>Pseudomonadati</taxon>
        <taxon>Pseudomonadota</taxon>
        <taxon>Gammaproteobacteria</taxon>
        <taxon>Chromatiales</taxon>
        <taxon>Ectothiorhodospiraceae</taxon>
        <taxon>Aquisalimonas</taxon>
    </lineage>
</organism>
<dbReference type="GO" id="GO:0042803">
    <property type="term" value="F:protein homodimerization activity"/>
    <property type="evidence" value="ECO:0007669"/>
    <property type="project" value="InterPro"/>
</dbReference>
<dbReference type="PRINTS" id="PR00773">
    <property type="entry name" value="GRPEPROTEIN"/>
</dbReference>
<comment type="similarity">
    <text evidence="2 10 12">Belongs to the GrpE family.</text>
</comment>
<evidence type="ECO:0000256" key="3">
    <source>
        <dbReference type="ARBA" id="ARBA00011738"/>
    </source>
</evidence>
<dbReference type="InterPro" id="IPR000740">
    <property type="entry name" value="GrpE"/>
</dbReference>
<dbReference type="HAMAP" id="MF_01151">
    <property type="entry name" value="GrpE"/>
    <property type="match status" value="1"/>
</dbReference>
<dbReference type="RefSeq" id="WP_091639869.1">
    <property type="nucleotide sequence ID" value="NZ_FOEG01000001.1"/>
</dbReference>
<dbReference type="CDD" id="cd00446">
    <property type="entry name" value="GrpE"/>
    <property type="match status" value="1"/>
</dbReference>
<dbReference type="NCBIfam" id="NF010737">
    <property type="entry name" value="PRK14139.1"/>
    <property type="match status" value="1"/>
</dbReference>
<keyword evidence="6 10" id="KW-0143">Chaperone</keyword>
<dbReference type="Pfam" id="PF01025">
    <property type="entry name" value="GrpE"/>
    <property type="match status" value="1"/>
</dbReference>
<comment type="subunit">
    <text evidence="3 10">Homodimer.</text>
</comment>
<dbReference type="Gene3D" id="3.90.20.20">
    <property type="match status" value="1"/>
</dbReference>
<dbReference type="InterPro" id="IPR013805">
    <property type="entry name" value="GrpE_CC"/>
</dbReference>
<dbReference type="EMBL" id="FOEG01000001">
    <property type="protein sequence ID" value="SEO55159.1"/>
    <property type="molecule type" value="Genomic_DNA"/>
</dbReference>
<dbReference type="OrthoDB" id="9789811at2"/>
<evidence type="ECO:0000313" key="15">
    <source>
        <dbReference type="Proteomes" id="UP000199657"/>
    </source>
</evidence>
<keyword evidence="15" id="KW-1185">Reference proteome</keyword>
<name>A0A1H8QLP4_9GAMM</name>
<evidence type="ECO:0000256" key="8">
    <source>
        <dbReference type="ARBA" id="ARBA00072274"/>
    </source>
</evidence>
<gene>
    <name evidence="10" type="primary">grpE</name>
    <name evidence="14" type="ORF">SAMN04488052_101654</name>
</gene>
<protein>
    <recommendedName>
        <fullName evidence="8 10">Protein GrpE</fullName>
    </recommendedName>
    <alternativeName>
        <fullName evidence="9 10">HSP-70 cofactor</fullName>
    </alternativeName>
</protein>
<dbReference type="GO" id="GO:0051087">
    <property type="term" value="F:protein-folding chaperone binding"/>
    <property type="evidence" value="ECO:0007669"/>
    <property type="project" value="InterPro"/>
</dbReference>
<comment type="function">
    <text evidence="7 10 11">Participates actively in the response to hyperosmotic and heat shock by preventing the aggregation of stress-denatured proteins, in association with DnaK and GrpE. It is the nucleotide exchange factor for DnaK and may function as a thermosensor. Unfolded proteins bind initially to DnaJ; upon interaction with the DnaJ-bound protein, DnaK hydrolyzes its bound ATP, resulting in the formation of a stable complex. GrpE releases ADP from DnaK; ATP binding to DnaK triggers the release of the substrate protein, thus completing the reaction cycle. Several rounds of ATP-dependent interactions between DnaJ, DnaK and GrpE are required for fully efficient folding.</text>
</comment>
<dbReference type="Gene3D" id="2.30.22.10">
    <property type="entry name" value="Head domain of nucleotide exchange factor GrpE"/>
    <property type="match status" value="1"/>
</dbReference>
<evidence type="ECO:0000256" key="6">
    <source>
        <dbReference type="ARBA" id="ARBA00023186"/>
    </source>
</evidence>
<dbReference type="AlphaFoldDB" id="A0A1H8QLP4"/>
<dbReference type="InterPro" id="IPR009012">
    <property type="entry name" value="GrpE_head"/>
</dbReference>
<reference evidence="14 15" key="1">
    <citation type="submission" date="2016-10" db="EMBL/GenBank/DDBJ databases">
        <authorList>
            <person name="de Groot N.N."/>
        </authorList>
    </citation>
    <scope>NUCLEOTIDE SEQUENCE [LARGE SCALE GENOMIC DNA]</scope>
    <source>
        <strain evidence="14 15">CGMCC 1.6291</strain>
    </source>
</reference>
<feature type="compositionally biased region" description="Basic and acidic residues" evidence="13">
    <location>
        <begin position="1"/>
        <end position="21"/>
    </location>
</feature>
<dbReference type="SUPFAM" id="SSF51064">
    <property type="entry name" value="Head domain of nucleotide exchange factor GrpE"/>
    <property type="match status" value="1"/>
</dbReference>
<evidence type="ECO:0000256" key="4">
    <source>
        <dbReference type="ARBA" id="ARBA00022490"/>
    </source>
</evidence>
<evidence type="ECO:0000256" key="7">
    <source>
        <dbReference type="ARBA" id="ARBA00053401"/>
    </source>
</evidence>
<accession>A0A1H8QLP4</accession>
<dbReference type="PROSITE" id="PS01071">
    <property type="entry name" value="GRPE"/>
    <property type="match status" value="1"/>
</dbReference>
<evidence type="ECO:0000256" key="2">
    <source>
        <dbReference type="ARBA" id="ARBA00009054"/>
    </source>
</evidence>
<dbReference type="NCBIfam" id="NF010738">
    <property type="entry name" value="PRK14140.1"/>
    <property type="match status" value="1"/>
</dbReference>
<evidence type="ECO:0000313" key="14">
    <source>
        <dbReference type="EMBL" id="SEO55159.1"/>
    </source>
</evidence>
<dbReference type="GO" id="GO:0000774">
    <property type="term" value="F:adenyl-nucleotide exchange factor activity"/>
    <property type="evidence" value="ECO:0007669"/>
    <property type="project" value="InterPro"/>
</dbReference>
<evidence type="ECO:0000256" key="1">
    <source>
        <dbReference type="ARBA" id="ARBA00004496"/>
    </source>
</evidence>
<keyword evidence="4 10" id="KW-0963">Cytoplasm</keyword>